<proteinExistence type="predicted"/>
<dbReference type="InterPro" id="IPR027443">
    <property type="entry name" value="IPNS-like_sf"/>
</dbReference>
<sequence>MEKAEEVLELYQLDYSDLVLLSSRNENSPPVGEIERLQSIKEAVMENLGPNGPGLIAIKSVPGAANFRRSLLPLARKLALLGNDDRKRILKEHNLGSDVPLKNLDRIVSSFAMQLKYNEKLGEDDAVVENHVQDTCKINDESHLAFGNLGCEFKKLGFLMMDLGLCLARICDQVIGGHELEQSLLGCGTAKGRLIHYHSTRDNLIIKEAANRKGRANGKVQANGMMKVNHSALSKPARSQNCDGDKSLFHNQNVRWQQWHYDYGIFTVLTDPMFMLPCDKQCLSPNRHTYLKIFHPAVNKIFVVKAAPESFIVQVGEAADVLSKGILKATLHCVSKPLELEDLSRQTFVVFLLPAWDKTFSLADYPVESLNSVRRKNSNLFDKKYIGVEFEPQDSSDEIHSIIPPLLSRMRDGMTFAEFSRETTKQYYGGNGLQSKR</sequence>
<reference evidence="1" key="1">
    <citation type="submission" date="2023-03" db="EMBL/GenBank/DDBJ databases">
        <authorList>
            <person name="Julca I."/>
        </authorList>
    </citation>
    <scope>NUCLEOTIDE SEQUENCE</scope>
</reference>
<dbReference type="Proteomes" id="UP001161247">
    <property type="component" value="Chromosome 5"/>
</dbReference>
<organism evidence="1 2">
    <name type="scientific">Oldenlandia corymbosa var. corymbosa</name>
    <dbReference type="NCBI Taxonomy" id="529605"/>
    <lineage>
        <taxon>Eukaryota</taxon>
        <taxon>Viridiplantae</taxon>
        <taxon>Streptophyta</taxon>
        <taxon>Embryophyta</taxon>
        <taxon>Tracheophyta</taxon>
        <taxon>Spermatophyta</taxon>
        <taxon>Magnoliopsida</taxon>
        <taxon>eudicotyledons</taxon>
        <taxon>Gunneridae</taxon>
        <taxon>Pentapetalae</taxon>
        <taxon>asterids</taxon>
        <taxon>lamiids</taxon>
        <taxon>Gentianales</taxon>
        <taxon>Rubiaceae</taxon>
        <taxon>Rubioideae</taxon>
        <taxon>Spermacoceae</taxon>
        <taxon>Hedyotis-Oldenlandia complex</taxon>
        <taxon>Oldenlandia</taxon>
    </lineage>
</organism>
<gene>
    <name evidence="1" type="ORF">OLC1_LOCUS16000</name>
</gene>
<keyword evidence="2" id="KW-1185">Reference proteome</keyword>
<dbReference type="PANTHER" id="PTHR48253:SF2">
    <property type="entry name" value="ISOPENICILLIN N SYNTHASE-LIKE FE(2+) 2OG DIOXYGENASE DOMAIN-CONTAINING PROTEIN"/>
    <property type="match status" value="1"/>
</dbReference>
<accession>A0AAV1DM45</accession>
<evidence type="ECO:0000313" key="1">
    <source>
        <dbReference type="EMBL" id="CAI9107772.1"/>
    </source>
</evidence>
<dbReference type="EMBL" id="OX459122">
    <property type="protein sequence ID" value="CAI9107772.1"/>
    <property type="molecule type" value="Genomic_DNA"/>
</dbReference>
<dbReference type="Gene3D" id="2.60.120.330">
    <property type="entry name" value="B-lactam Antibiotic, Isopenicillin N Synthase, Chain"/>
    <property type="match status" value="1"/>
</dbReference>
<evidence type="ECO:0000313" key="2">
    <source>
        <dbReference type="Proteomes" id="UP001161247"/>
    </source>
</evidence>
<protein>
    <submittedName>
        <fullName evidence="1">OLC1v1007211C1</fullName>
    </submittedName>
</protein>
<dbReference type="PANTHER" id="PTHR48253">
    <property type="match status" value="1"/>
</dbReference>
<name>A0AAV1DM45_OLDCO</name>
<dbReference type="SUPFAM" id="SSF51197">
    <property type="entry name" value="Clavaminate synthase-like"/>
    <property type="match status" value="1"/>
</dbReference>
<dbReference type="AlphaFoldDB" id="A0AAV1DM45"/>